<evidence type="ECO:0000256" key="1">
    <source>
        <dbReference type="SAM" id="MobiDB-lite"/>
    </source>
</evidence>
<dbReference type="Proteomes" id="UP000004095">
    <property type="component" value="Unassembled WGS sequence"/>
</dbReference>
<proteinExistence type="predicted"/>
<dbReference type="EMBL" id="AAWS01000058">
    <property type="protein sequence ID" value="EAY24903.1"/>
    <property type="molecule type" value="Genomic_DNA"/>
</dbReference>
<accession>A1ZXD5</accession>
<evidence type="ECO:0000313" key="3">
    <source>
        <dbReference type="Proteomes" id="UP000004095"/>
    </source>
</evidence>
<keyword evidence="3" id="KW-1185">Reference proteome</keyword>
<reference evidence="2 3" key="1">
    <citation type="submission" date="2007-01" db="EMBL/GenBank/DDBJ databases">
        <authorList>
            <person name="Haygood M."/>
            <person name="Podell S."/>
            <person name="Anderson C."/>
            <person name="Hopkinson B."/>
            <person name="Roe K."/>
            <person name="Barbeau K."/>
            <person name="Gaasterland T."/>
            <person name="Ferriera S."/>
            <person name="Johnson J."/>
            <person name="Kravitz S."/>
            <person name="Beeson K."/>
            <person name="Sutton G."/>
            <person name="Rogers Y.-H."/>
            <person name="Friedman R."/>
            <person name="Frazier M."/>
            <person name="Venter J.C."/>
        </authorList>
    </citation>
    <scope>NUCLEOTIDE SEQUENCE [LARGE SCALE GENOMIC DNA]</scope>
    <source>
        <strain evidence="2 3">ATCC 23134</strain>
    </source>
</reference>
<name>A1ZXD5_MICM2</name>
<feature type="region of interest" description="Disordered" evidence="1">
    <location>
        <begin position="1"/>
        <end position="53"/>
    </location>
</feature>
<protein>
    <submittedName>
        <fullName evidence="2">Uncharacterized protein</fullName>
    </submittedName>
</protein>
<gene>
    <name evidence="2" type="ORF">M23134_04942</name>
</gene>
<dbReference type="AlphaFoldDB" id="A1ZXD5"/>
<organism evidence="2 3">
    <name type="scientific">Microscilla marina ATCC 23134</name>
    <dbReference type="NCBI Taxonomy" id="313606"/>
    <lineage>
        <taxon>Bacteria</taxon>
        <taxon>Pseudomonadati</taxon>
        <taxon>Bacteroidota</taxon>
        <taxon>Cytophagia</taxon>
        <taxon>Cytophagales</taxon>
        <taxon>Microscillaceae</taxon>
        <taxon>Microscilla</taxon>
    </lineage>
</organism>
<sequence>MDKTKDVARNTPTSKSNVDPPKVFASQVSRLASADGSKPRLLSTPNYQFPTNEEGRAVLTRRGEKPMPLLLKRREDPFGALSSKVLVRRTPTKPHHKTISLIKAHTVDEFALILLNYLKNTPQALSFAQLKAIVLSFKQEFGQFLGVGEEGSAKVGSKEEGVWDFLAHLEKQRNNYGAHRFDNRKTNQLLHGILQALQLLTSQKLVQQDPELKLGANRLIAYIVHYQNREGDPFVAAQNIIDLIVAGKIAQVNQPSLVKTLGDIRHAMKQYLEGNLKVPLLRMLDKQTQNSGGTNTAPDHRQTNAFMHKLKRGLATIQGAYKGKQPFVAQLTTEVLGLINRYEHRDLTPKKEIKIEKEERIVDPVTTQYASETNYAMYQVIGELIDNPKYRKIFELPTKLQDKRLKVIIEEIRKKHNYQSILDVNGKVNFDYDARQEVLRRFSEWTLRKKGKSLEKQLFKSREDAFNAAKAEAKTILTKTDKVVWQANDQLMALYHQGVVGLIQRRMLSLEKLLGKTNWKQLFKEAGLYALLDKINFQEGVIYGARNEHYQPIYDYVNGHRIDLPQGATGGQSNGSVPTKVFKTKLKDMVTDYYLRYRYTKQRLKKSTEALYAVQYKNSKISLRYGERHDESAERGLVKYDKQLLSDAKKAFRAVARTYFLNEDFASSERTGFANSLIEGLAESTFWTNYSTNTDFAQSMAQNMQYEGLALTKKQLSRAKQSLTEQIGTGIGTSIPVMLEIMATTLITEGVGTLPAIARAGNALVKTLRLGERTTRVLRAALVNSIAFKLAGQSEYSGLGEGIIQGLVGGRLPLLKLLNKPAHKIVINSFINNIAIRYGAHVATETTQEYAGDLMDNLMKDGTFASALRKTFGANLDQAGEKLVVTAAICAFFGSAGSVKGF</sequence>
<comment type="caution">
    <text evidence="2">The sequence shown here is derived from an EMBL/GenBank/DDBJ whole genome shotgun (WGS) entry which is preliminary data.</text>
</comment>
<feature type="non-terminal residue" evidence="2">
    <location>
        <position position="902"/>
    </location>
</feature>
<dbReference type="RefSeq" id="WP_002703783.1">
    <property type="nucleotide sequence ID" value="NZ_AAWS01000058.1"/>
</dbReference>
<evidence type="ECO:0000313" key="2">
    <source>
        <dbReference type="EMBL" id="EAY24903.1"/>
    </source>
</evidence>